<dbReference type="EC" id="5.6.2.4" evidence="7"/>
<organism evidence="12 13">
    <name type="scientific">Acrocarpospora pleiomorpha</name>
    <dbReference type="NCBI Taxonomy" id="90975"/>
    <lineage>
        <taxon>Bacteria</taxon>
        <taxon>Bacillati</taxon>
        <taxon>Actinomycetota</taxon>
        <taxon>Actinomycetes</taxon>
        <taxon>Streptosporangiales</taxon>
        <taxon>Streptosporangiaceae</taxon>
        <taxon>Acrocarpospora</taxon>
    </lineage>
</organism>
<dbReference type="PROSITE" id="PS51217">
    <property type="entry name" value="UVRD_HELICASE_CTER"/>
    <property type="match status" value="1"/>
</dbReference>
<evidence type="ECO:0000256" key="3">
    <source>
        <dbReference type="ARBA" id="ARBA00022806"/>
    </source>
</evidence>
<dbReference type="InterPro" id="IPR000212">
    <property type="entry name" value="DNA_helicase_UvrD/REP"/>
</dbReference>
<evidence type="ECO:0000256" key="7">
    <source>
        <dbReference type="ARBA" id="ARBA00034808"/>
    </source>
</evidence>
<dbReference type="GO" id="GO:0043138">
    <property type="term" value="F:3'-5' DNA helicase activity"/>
    <property type="evidence" value="ECO:0007669"/>
    <property type="project" value="UniProtKB-EC"/>
</dbReference>
<keyword evidence="1 9" id="KW-0547">Nucleotide-binding</keyword>
<evidence type="ECO:0000256" key="1">
    <source>
        <dbReference type="ARBA" id="ARBA00022741"/>
    </source>
</evidence>
<dbReference type="Pfam" id="PF00580">
    <property type="entry name" value="UvrD-helicase"/>
    <property type="match status" value="1"/>
</dbReference>
<feature type="domain" description="UvrD-like helicase ATP-binding" evidence="10">
    <location>
        <begin position="19"/>
        <end position="331"/>
    </location>
</feature>
<dbReference type="Gene3D" id="3.40.50.300">
    <property type="entry name" value="P-loop containing nucleotide triphosphate hydrolases"/>
    <property type="match status" value="3"/>
</dbReference>
<dbReference type="Proteomes" id="UP000377595">
    <property type="component" value="Unassembled WGS sequence"/>
</dbReference>
<dbReference type="InterPro" id="IPR014016">
    <property type="entry name" value="UvrD-like_ATP-bd"/>
</dbReference>
<dbReference type="PANTHER" id="PTHR11070">
    <property type="entry name" value="UVRD / RECB / PCRA DNA HELICASE FAMILY MEMBER"/>
    <property type="match status" value="1"/>
</dbReference>
<dbReference type="RefSeq" id="WP_155348628.1">
    <property type="nucleotide sequence ID" value="NZ_BAAAHM010000009.1"/>
</dbReference>
<reference evidence="12 13" key="1">
    <citation type="submission" date="2019-10" db="EMBL/GenBank/DDBJ databases">
        <title>Whole genome shotgun sequence of Acrocarpospora pleiomorpha NBRC 16267.</title>
        <authorList>
            <person name="Ichikawa N."/>
            <person name="Kimura A."/>
            <person name="Kitahashi Y."/>
            <person name="Komaki H."/>
            <person name="Oguchi A."/>
        </authorList>
    </citation>
    <scope>NUCLEOTIDE SEQUENCE [LARGE SCALE GENOMIC DNA]</scope>
    <source>
        <strain evidence="12 13">NBRC 16267</strain>
    </source>
</reference>
<keyword evidence="3 9" id="KW-0347">Helicase</keyword>
<keyword evidence="4 9" id="KW-0067">ATP-binding</keyword>
<dbReference type="GO" id="GO:0003677">
    <property type="term" value="F:DNA binding"/>
    <property type="evidence" value="ECO:0007669"/>
    <property type="project" value="InterPro"/>
</dbReference>
<comment type="caution">
    <text evidence="12">The sequence shown here is derived from an EMBL/GenBank/DDBJ whole genome shotgun (WGS) entry which is preliminary data.</text>
</comment>
<evidence type="ECO:0000256" key="5">
    <source>
        <dbReference type="ARBA" id="ARBA00023235"/>
    </source>
</evidence>
<feature type="domain" description="UvrD-like helicase C-terminal" evidence="11">
    <location>
        <begin position="332"/>
        <end position="582"/>
    </location>
</feature>
<evidence type="ECO:0000256" key="8">
    <source>
        <dbReference type="ARBA" id="ARBA00048988"/>
    </source>
</evidence>
<dbReference type="GO" id="GO:0016887">
    <property type="term" value="F:ATP hydrolysis activity"/>
    <property type="evidence" value="ECO:0007669"/>
    <property type="project" value="RHEA"/>
</dbReference>
<dbReference type="InterPro" id="IPR027417">
    <property type="entry name" value="P-loop_NTPase"/>
</dbReference>
<dbReference type="InterPro" id="IPR014017">
    <property type="entry name" value="DNA_helicase_UvrD-like_C"/>
</dbReference>
<keyword evidence="2 9" id="KW-0378">Hydrolase</keyword>
<keyword evidence="13" id="KW-1185">Reference proteome</keyword>
<gene>
    <name evidence="12" type="ORF">Aple_066570</name>
</gene>
<evidence type="ECO:0000256" key="9">
    <source>
        <dbReference type="PROSITE-ProRule" id="PRU00560"/>
    </source>
</evidence>
<name>A0A5M3XZH2_9ACTN</name>
<proteinExistence type="predicted"/>
<evidence type="ECO:0000256" key="2">
    <source>
        <dbReference type="ARBA" id="ARBA00022801"/>
    </source>
</evidence>
<dbReference type="PROSITE" id="PS51198">
    <property type="entry name" value="UVRD_HELICASE_ATP_BIND"/>
    <property type="match status" value="1"/>
</dbReference>
<evidence type="ECO:0000313" key="13">
    <source>
        <dbReference type="Proteomes" id="UP000377595"/>
    </source>
</evidence>
<dbReference type="OrthoDB" id="3196263at2"/>
<evidence type="ECO:0000313" key="12">
    <source>
        <dbReference type="EMBL" id="GES23758.1"/>
    </source>
</evidence>
<dbReference type="SUPFAM" id="SSF52540">
    <property type="entry name" value="P-loop containing nucleoside triphosphate hydrolases"/>
    <property type="match status" value="1"/>
</dbReference>
<dbReference type="Pfam" id="PF13361">
    <property type="entry name" value="UvrD_C"/>
    <property type="match status" value="1"/>
</dbReference>
<comment type="catalytic activity">
    <reaction evidence="6">
        <text>Couples ATP hydrolysis with the unwinding of duplex DNA by translocating in the 3'-5' direction.</text>
        <dbReference type="EC" id="5.6.2.4"/>
    </reaction>
</comment>
<feature type="binding site" evidence="9">
    <location>
        <begin position="40"/>
        <end position="47"/>
    </location>
    <ligand>
        <name>ATP</name>
        <dbReference type="ChEBI" id="CHEBI:30616"/>
    </ligand>
</feature>
<keyword evidence="5" id="KW-0413">Isomerase</keyword>
<protein>
    <recommendedName>
        <fullName evidence="7">DNA 3'-5' helicase</fullName>
        <ecNumber evidence="7">5.6.2.4</ecNumber>
    </recommendedName>
</protein>
<sequence>MTSAPKSTTDTSAWRPAGIDDLEPAAWQVVRSTVSTSVTAGPGAGKTELLAQRAAYLLQCGGCPYPARILAISYKRDAAANLGRRVRSRVPEHAWRFDSMTFDAFAKSLLDRFRLSLPTAWAMSGDYTIEYASTATKEINAFLGRLRWQAPPELRSAIQSMSPKTFLPHVVGKWDLPPEIPQAAQADPIAFAALAWWQERFIGAAQPQLDFVMINRLGELLVRAIPRLRRALRLTYPFLFVDEFQDTTPAQLSFLRSLFADPDIDTNSVAEVFNPPADAVPRLGDRPVVTIVGDRKQRIMGFAGALPNAFESFAADFAPENHELTWNFRSSEQLVDLQHVVARHLDSSTVRAISKAPHPPCDDSVSLWTFDDRQSEARTIAQWIADDIATSGRAGSDFALVARQRVGDIDPLFQPELARHGIRLRNDDAAVGTMKLQDLLKNKVAQFIVGVLRLAATPAGLPQIWLDVTATMERVRGVADEESSARAVSDELTNLIVALRSWLNERPPTDEVLSDAVDRVVDAVGFDALSRYSREEKLPDIIKSVRARLEQVVLPGLRWPALLEEYEAADAVSLLTVHRSKGLEYHTVFFLGLEDEQWWAHAQDMQGSTSTFFVGLSRAAQRLIFTNASPTARTGGIADLYALLDQAGVTERMITSEEYLVG</sequence>
<dbReference type="GO" id="GO:0005524">
    <property type="term" value="F:ATP binding"/>
    <property type="evidence" value="ECO:0007669"/>
    <property type="project" value="UniProtKB-UniRule"/>
</dbReference>
<dbReference type="AlphaFoldDB" id="A0A5M3XZH2"/>
<evidence type="ECO:0000256" key="6">
    <source>
        <dbReference type="ARBA" id="ARBA00034617"/>
    </source>
</evidence>
<dbReference type="EMBL" id="BLAF01000044">
    <property type="protein sequence ID" value="GES23758.1"/>
    <property type="molecule type" value="Genomic_DNA"/>
</dbReference>
<comment type="catalytic activity">
    <reaction evidence="8">
        <text>ATP + H2O = ADP + phosphate + H(+)</text>
        <dbReference type="Rhea" id="RHEA:13065"/>
        <dbReference type="ChEBI" id="CHEBI:15377"/>
        <dbReference type="ChEBI" id="CHEBI:15378"/>
        <dbReference type="ChEBI" id="CHEBI:30616"/>
        <dbReference type="ChEBI" id="CHEBI:43474"/>
        <dbReference type="ChEBI" id="CHEBI:456216"/>
        <dbReference type="EC" id="5.6.2.4"/>
    </reaction>
</comment>
<evidence type="ECO:0000259" key="11">
    <source>
        <dbReference type="PROSITE" id="PS51217"/>
    </source>
</evidence>
<evidence type="ECO:0000256" key="4">
    <source>
        <dbReference type="ARBA" id="ARBA00022840"/>
    </source>
</evidence>
<evidence type="ECO:0000259" key="10">
    <source>
        <dbReference type="PROSITE" id="PS51198"/>
    </source>
</evidence>
<accession>A0A5M3XZH2</accession>